<evidence type="ECO:0000313" key="3">
    <source>
        <dbReference type="EMBL" id="KAL2081215.1"/>
    </source>
</evidence>
<dbReference type="PANTHER" id="PTHR17550:SF7">
    <property type="entry name" value="RNA-BINDING PROTEIN 44"/>
    <property type="match status" value="1"/>
</dbReference>
<dbReference type="PANTHER" id="PTHR17550">
    <property type="entry name" value="E3 UBIQUITIN-PROTEIN LIGASE TTC3"/>
    <property type="match status" value="1"/>
</dbReference>
<protein>
    <recommendedName>
        <fullName evidence="2">RRM domain-containing protein</fullName>
    </recommendedName>
</protein>
<keyword evidence="4" id="KW-1185">Reference proteome</keyword>
<evidence type="ECO:0000259" key="2">
    <source>
        <dbReference type="SMART" id="SM00360"/>
    </source>
</evidence>
<proteinExistence type="predicted"/>
<feature type="region of interest" description="Disordered" evidence="1">
    <location>
        <begin position="456"/>
        <end position="518"/>
    </location>
</feature>
<dbReference type="CDD" id="cd00590">
    <property type="entry name" value="RRM_SF"/>
    <property type="match status" value="1"/>
</dbReference>
<organism evidence="3 4">
    <name type="scientific">Coilia grayii</name>
    <name type="common">Gray's grenadier anchovy</name>
    <dbReference type="NCBI Taxonomy" id="363190"/>
    <lineage>
        <taxon>Eukaryota</taxon>
        <taxon>Metazoa</taxon>
        <taxon>Chordata</taxon>
        <taxon>Craniata</taxon>
        <taxon>Vertebrata</taxon>
        <taxon>Euteleostomi</taxon>
        <taxon>Actinopterygii</taxon>
        <taxon>Neopterygii</taxon>
        <taxon>Teleostei</taxon>
        <taxon>Clupei</taxon>
        <taxon>Clupeiformes</taxon>
        <taxon>Clupeoidei</taxon>
        <taxon>Engraulidae</taxon>
        <taxon>Coilinae</taxon>
        <taxon>Coilia</taxon>
    </lineage>
</organism>
<comment type="caution">
    <text evidence="3">The sequence shown here is derived from an EMBL/GenBank/DDBJ whole genome shotgun (WGS) entry which is preliminary data.</text>
</comment>
<dbReference type="SMART" id="SM00360">
    <property type="entry name" value="RRM"/>
    <property type="match status" value="2"/>
</dbReference>
<dbReference type="InterPro" id="IPR035979">
    <property type="entry name" value="RBD_domain_sf"/>
</dbReference>
<feature type="domain" description="RRM" evidence="2">
    <location>
        <begin position="401"/>
        <end position="467"/>
    </location>
</feature>
<dbReference type="Pfam" id="PF00076">
    <property type="entry name" value="RRM_1"/>
    <property type="match status" value="1"/>
</dbReference>
<name>A0ABD1J1Z2_9TELE</name>
<dbReference type="SUPFAM" id="SSF54928">
    <property type="entry name" value="RNA-binding domain, RBD"/>
    <property type="match status" value="1"/>
</dbReference>
<evidence type="ECO:0000256" key="1">
    <source>
        <dbReference type="SAM" id="MobiDB-lite"/>
    </source>
</evidence>
<evidence type="ECO:0000313" key="4">
    <source>
        <dbReference type="Proteomes" id="UP001591681"/>
    </source>
</evidence>
<accession>A0ABD1J1Z2</accession>
<dbReference type="Gene3D" id="3.30.70.330">
    <property type="match status" value="1"/>
</dbReference>
<dbReference type="InterPro" id="IPR000504">
    <property type="entry name" value="RRM_dom"/>
</dbReference>
<dbReference type="InterPro" id="IPR012677">
    <property type="entry name" value="Nucleotide-bd_a/b_plait_sf"/>
</dbReference>
<dbReference type="EMBL" id="JBHFQA010000020">
    <property type="protein sequence ID" value="KAL2081215.1"/>
    <property type="molecule type" value="Genomic_DNA"/>
</dbReference>
<sequence>MSYGCTPLISDQSLQQNPYTYPSQRMYVDQPIKLGKGQGQEVPMKDQRSKVKCLVSLGPDNSKIKHQISPKTPGAVTVSQAVDVTGDFRACKASSSTTDASTETDSTACLDQDTQTTAASRPTSVSHTVDASGDFRVYFTSAQECQAAPSTTVASTEMDSPAHLDQDSQTMQASTAEKTLITEAFMEDLNFLAKEFCRLKSVDEDLKLVKDNQLKPNTKCGCECSQRLKQAELKLLALQYTMCRDHCWRRYLTSAQGEQEMHCPNRVPDSLAETLQALEEMYSQMRKHVLSGAALDELTPLSVDTHRLNTEALYTPAQDALRKPVVSDAKQGIIERPKMKTLKADISHGSFRSGGCEEEIGVNSEAWFDAEEDLWLSDCCLKEERFRKGKESEKTTERGSKAQVKCAHTQQEDLLLEYEKYQPRKVCLTMSNKSRTANMTVSSPDTAEAAVRDLSGTSIHGKPLQVRHVSRPPAAVSEGDHTFKKPKAPSGPTAAPPGHVPKPGSVRNTTPSNMLPRPSASHIQKLLNISPVPTASGTWVPLQPPASTSPVGSFAWQKIMEAILKQRAPLNSLLHTTTREEGSLHTFILKHPALTVAEQTGIVQVKQEQGGAAEDMTSNLNKSRMPTFYGVSQCKKCGTSCPPGSDFCRVCFAPPPEVHERQYFTGEKAVTAAVPNSAREEWKVPSSSCAGVWDGSSNHGGPGDLVTQESFQSACDESHASVVSSPAPRYPQSQRFAKEWREGLSSVPSAGMSTSALTDTSAQASFSLDVELERHRKMAQGDISSLTHPVCQSDLKMVTDKSYLDLAQETPPEYYSFNSTVFDQTSAEWMLDSSQSIEQGSADSLMATRGSVEHTENSLTTSAFFPSEASVSCNSCPKGQTNFDTTADESLHREPREEFHSVMEESVNPVEPWLNCSSPQENLHVSPSHGPLVDVRMGVRSGLSTPRKESGAESFPVISSDKSGVQMPPAAAPQPTSVSQTVDASGDFRAYFTSAQECQATPRTTVASTEMDSPAHLDQDTQTMQAPTTDKSLITEIFMADLDFLSKEFLRLKSVEEELELLKAHQLKPKTKCGCECSQRLKQAELKLLALQYTMCRDHCWRRYLTSAQGEQEMHCPNRVPDSLAETLQALEEMYSQMRKHVLSGAALDELTPLSVDTHRLNTEALYTPAQHALSKAAVSHTKPEGAQSSKAVSLKTQRPHFARTGVCEEGGNITSEAWFDAEEDLGLAGQGMKGERLRKVMESQKSGAGKWVCGGLILTRWMSVCLNSGLLFCAVGDGECRKISSSCHLCITHLHEDVTEDDLLVLFEKYQPKEVCITMLNKIRTANMTVSSPDTAEAAVRDLSGTSIHGKPLQVRHVSRPPAAVSEGDHTFKKPKAPSGPTAAPPGHVPKPGSVRNATPYNMLPRPLRCNIEKLVNISSVPTATGTYVPPRPPTTSTGSFDTLMARLQERHPQVGRQRIVEALLELRAQHSDSLSGLPIRTIVEKASTLLTTQASASD</sequence>
<feature type="domain" description="RRM" evidence="2">
    <location>
        <begin position="1289"/>
        <end position="1357"/>
    </location>
</feature>
<feature type="region of interest" description="Disordered" evidence="1">
    <location>
        <begin position="1351"/>
        <end position="1401"/>
    </location>
</feature>
<gene>
    <name evidence="3" type="ORF">ACEWY4_023068</name>
</gene>
<feature type="region of interest" description="Disordered" evidence="1">
    <location>
        <begin position="942"/>
        <end position="981"/>
    </location>
</feature>
<reference evidence="3 4" key="1">
    <citation type="submission" date="2024-09" db="EMBL/GenBank/DDBJ databases">
        <title>A chromosome-level genome assembly of Gray's grenadier anchovy, Coilia grayii.</title>
        <authorList>
            <person name="Fu Z."/>
        </authorList>
    </citation>
    <scope>NUCLEOTIDE SEQUENCE [LARGE SCALE GENOMIC DNA]</scope>
    <source>
        <strain evidence="3">G4</strain>
        <tissue evidence="3">Muscle</tissue>
    </source>
</reference>
<dbReference type="Proteomes" id="UP001591681">
    <property type="component" value="Unassembled WGS sequence"/>
</dbReference>